<reference evidence="1" key="1">
    <citation type="journal article" date="2014" name="Front. Microbiol.">
        <title>High frequency of phylogenetically diverse reductive dehalogenase-homologous genes in deep subseafloor sedimentary metagenomes.</title>
        <authorList>
            <person name="Kawai M."/>
            <person name="Futagami T."/>
            <person name="Toyoda A."/>
            <person name="Takaki Y."/>
            <person name="Nishi S."/>
            <person name="Hori S."/>
            <person name="Arai W."/>
            <person name="Tsubouchi T."/>
            <person name="Morono Y."/>
            <person name="Uchiyama I."/>
            <person name="Ito T."/>
            <person name="Fujiyama A."/>
            <person name="Inagaki F."/>
            <person name="Takami H."/>
        </authorList>
    </citation>
    <scope>NUCLEOTIDE SEQUENCE</scope>
    <source>
        <strain evidence="1">Expedition CK06-06</strain>
    </source>
</reference>
<feature type="non-terminal residue" evidence="1">
    <location>
        <position position="87"/>
    </location>
</feature>
<accession>X0SY34</accession>
<protein>
    <submittedName>
        <fullName evidence="1">Uncharacterized protein</fullName>
    </submittedName>
</protein>
<gene>
    <name evidence="1" type="ORF">S01H1_18370</name>
</gene>
<sequence>MLYIGVDPSYSSTGLIILNPAAEIQKQEIYKVNKKGTNTEYRLTLIKEKLIDPIIKLHEDGEIKVCVEGPSYNSKGSYILQMGALNY</sequence>
<dbReference type="Gene3D" id="3.30.420.10">
    <property type="entry name" value="Ribonuclease H-like superfamily/Ribonuclease H"/>
    <property type="match status" value="1"/>
</dbReference>
<dbReference type="InterPro" id="IPR036397">
    <property type="entry name" value="RNaseH_sf"/>
</dbReference>
<dbReference type="AlphaFoldDB" id="X0SY34"/>
<name>X0SY34_9ZZZZ</name>
<evidence type="ECO:0000313" key="1">
    <source>
        <dbReference type="EMBL" id="GAF80021.1"/>
    </source>
</evidence>
<proteinExistence type="predicted"/>
<organism evidence="1">
    <name type="scientific">marine sediment metagenome</name>
    <dbReference type="NCBI Taxonomy" id="412755"/>
    <lineage>
        <taxon>unclassified sequences</taxon>
        <taxon>metagenomes</taxon>
        <taxon>ecological metagenomes</taxon>
    </lineage>
</organism>
<dbReference type="GO" id="GO:0003676">
    <property type="term" value="F:nucleic acid binding"/>
    <property type="evidence" value="ECO:0007669"/>
    <property type="project" value="InterPro"/>
</dbReference>
<comment type="caution">
    <text evidence="1">The sequence shown here is derived from an EMBL/GenBank/DDBJ whole genome shotgun (WGS) entry which is preliminary data.</text>
</comment>
<dbReference type="EMBL" id="BARS01009820">
    <property type="protein sequence ID" value="GAF80021.1"/>
    <property type="molecule type" value="Genomic_DNA"/>
</dbReference>